<dbReference type="RefSeq" id="WP_009346298.1">
    <property type="nucleotide sequence ID" value="NZ_LNVG01000002.1"/>
</dbReference>
<evidence type="ECO:0000256" key="8">
    <source>
        <dbReference type="ARBA" id="ARBA00023136"/>
    </source>
</evidence>
<dbReference type="EMBL" id="LNVG01000002">
    <property type="protein sequence ID" value="ORJ30812.1"/>
    <property type="molecule type" value="Genomic_DNA"/>
</dbReference>
<dbReference type="GO" id="GO:0005886">
    <property type="term" value="C:plasma membrane"/>
    <property type="evidence" value="ECO:0007669"/>
    <property type="project" value="UniProtKB-SubCell"/>
</dbReference>
<evidence type="ECO:0000256" key="4">
    <source>
        <dbReference type="ARBA" id="ARBA00022692"/>
    </source>
</evidence>
<evidence type="ECO:0000256" key="2">
    <source>
        <dbReference type="ARBA" id="ARBA00022448"/>
    </source>
</evidence>
<keyword evidence="2" id="KW-0813">Transport</keyword>
<keyword evidence="5" id="KW-0547">Nucleotide-binding</keyword>
<feature type="transmembrane region" description="Helical" evidence="9">
    <location>
        <begin position="249"/>
        <end position="273"/>
    </location>
</feature>
<dbReference type="InterPro" id="IPR017871">
    <property type="entry name" value="ABC_transporter-like_CS"/>
</dbReference>
<feature type="transmembrane region" description="Helical" evidence="9">
    <location>
        <begin position="62"/>
        <end position="79"/>
    </location>
</feature>
<dbReference type="SUPFAM" id="SSF90123">
    <property type="entry name" value="ABC transporter transmembrane region"/>
    <property type="match status" value="1"/>
</dbReference>
<dbReference type="InterPro" id="IPR036640">
    <property type="entry name" value="ABC1_TM_sf"/>
</dbReference>
<name>A0A1X0WVP1_STROR</name>
<dbReference type="Pfam" id="PF00005">
    <property type="entry name" value="ABC_tran"/>
    <property type="match status" value="1"/>
</dbReference>
<dbReference type="InterPro" id="IPR027417">
    <property type="entry name" value="P-loop_NTPase"/>
</dbReference>
<protein>
    <submittedName>
        <fullName evidence="12">Multidrug ABC transporter permease</fullName>
    </submittedName>
</protein>
<accession>A0A1X0WVP1</accession>
<evidence type="ECO:0000259" key="11">
    <source>
        <dbReference type="PROSITE" id="PS50929"/>
    </source>
</evidence>
<keyword evidence="6" id="KW-0067">ATP-binding</keyword>
<evidence type="ECO:0000313" key="13">
    <source>
        <dbReference type="Proteomes" id="UP000192789"/>
    </source>
</evidence>
<evidence type="ECO:0000259" key="10">
    <source>
        <dbReference type="PROSITE" id="PS50893"/>
    </source>
</evidence>
<dbReference type="InterPro" id="IPR003593">
    <property type="entry name" value="AAA+_ATPase"/>
</dbReference>
<dbReference type="GeneID" id="89620820"/>
<reference evidence="12 13" key="1">
    <citation type="journal article" date="2016" name="PLoS ONE">
        <title>Comparative Genomics Analysis of Streptococcus tigurinus Strains Identifies Genetic Elements Specifically and Uniquely Present in Highly Virulent Strains.</title>
        <authorList>
            <person name="Diene S.M."/>
            <person name="Francois P."/>
            <person name="Zbinden A."/>
            <person name="Entenza J.M."/>
            <person name="Resch G."/>
        </authorList>
    </citation>
    <scope>NUCLEOTIDE SEQUENCE [LARGE SCALE GENOMIC DNA]</scope>
    <source>
        <strain evidence="12 13">AZ_14</strain>
    </source>
</reference>
<dbReference type="InterPro" id="IPR011527">
    <property type="entry name" value="ABC1_TM_dom"/>
</dbReference>
<dbReference type="Pfam" id="PF00664">
    <property type="entry name" value="ABC_membrane"/>
    <property type="match status" value="1"/>
</dbReference>
<dbReference type="Gene3D" id="1.20.1560.10">
    <property type="entry name" value="ABC transporter type 1, transmembrane domain"/>
    <property type="match status" value="1"/>
</dbReference>
<dbReference type="PROSITE" id="PS50893">
    <property type="entry name" value="ABC_TRANSPORTER_2"/>
    <property type="match status" value="1"/>
</dbReference>
<dbReference type="FunFam" id="3.40.50.300:FF:000221">
    <property type="entry name" value="Multidrug ABC transporter ATP-binding protein"/>
    <property type="match status" value="1"/>
</dbReference>
<feature type="transmembrane region" description="Helical" evidence="9">
    <location>
        <begin position="141"/>
        <end position="160"/>
    </location>
</feature>
<dbReference type="PROSITE" id="PS00211">
    <property type="entry name" value="ABC_TRANSPORTER_1"/>
    <property type="match status" value="1"/>
</dbReference>
<evidence type="ECO:0000256" key="5">
    <source>
        <dbReference type="ARBA" id="ARBA00022741"/>
    </source>
</evidence>
<feature type="domain" description="ABC transporter" evidence="10">
    <location>
        <begin position="339"/>
        <end position="572"/>
    </location>
</feature>
<evidence type="ECO:0000256" key="1">
    <source>
        <dbReference type="ARBA" id="ARBA00004651"/>
    </source>
</evidence>
<dbReference type="SMART" id="SM00382">
    <property type="entry name" value="AAA"/>
    <property type="match status" value="1"/>
</dbReference>
<dbReference type="GO" id="GO:0016887">
    <property type="term" value="F:ATP hydrolysis activity"/>
    <property type="evidence" value="ECO:0007669"/>
    <property type="project" value="InterPro"/>
</dbReference>
<feature type="domain" description="ABC transmembrane type-1" evidence="11">
    <location>
        <begin position="27"/>
        <end position="308"/>
    </location>
</feature>
<evidence type="ECO:0000256" key="3">
    <source>
        <dbReference type="ARBA" id="ARBA00022475"/>
    </source>
</evidence>
<dbReference type="InterPro" id="IPR003439">
    <property type="entry name" value="ABC_transporter-like_ATP-bd"/>
</dbReference>
<feature type="transmembrane region" description="Helical" evidence="9">
    <location>
        <begin position="21"/>
        <end position="50"/>
    </location>
</feature>
<gene>
    <name evidence="12" type="ORF">ATE35_04630</name>
</gene>
<dbReference type="CDD" id="cd07346">
    <property type="entry name" value="ABC_6TM_exporters"/>
    <property type="match status" value="1"/>
</dbReference>
<comment type="subcellular location">
    <subcellularLocation>
        <location evidence="1">Cell membrane</location>
        <topology evidence="1">Multi-pass membrane protein</topology>
    </subcellularLocation>
</comment>
<keyword evidence="4 9" id="KW-0812">Transmembrane</keyword>
<keyword evidence="3" id="KW-1003">Cell membrane</keyword>
<keyword evidence="7 9" id="KW-1133">Transmembrane helix</keyword>
<dbReference type="GO" id="GO:0005524">
    <property type="term" value="F:ATP binding"/>
    <property type="evidence" value="ECO:0007669"/>
    <property type="project" value="UniProtKB-KW"/>
</dbReference>
<dbReference type="SUPFAM" id="SSF52540">
    <property type="entry name" value="P-loop containing nucleoside triphosphate hydrolases"/>
    <property type="match status" value="1"/>
</dbReference>
<dbReference type="Gene3D" id="3.40.50.300">
    <property type="entry name" value="P-loop containing nucleotide triphosphate hydrolases"/>
    <property type="match status" value="1"/>
</dbReference>
<dbReference type="InterPro" id="IPR039421">
    <property type="entry name" value="Type_1_exporter"/>
</dbReference>
<keyword evidence="8 9" id="KW-0472">Membrane</keyword>
<proteinExistence type="predicted"/>
<dbReference type="AlphaFoldDB" id="A0A1X0WVP1"/>
<sequence length="584" mass="63750">MKNKKNKNTLHRLFEFAGSCKGLLLSSVVFAVLGAGFGIVPYIAVSRIIIQICAGDYSLKSIMPMAVIALLGYLLQLGLSTVSTVRSHKAAFTILKNIRTALTKKLSRVPMGFVLDTPSGKFKTMLVDTVEKLELPLAHMIPELTANIMIPVLMLIYFMFLDWRLALIALATFPVGMLCYMGMMKDYEKRYDRVIKAAKAMDAATVEYIGGIEVVKAFNQSSDSYRKYAEAVKENENSKSEWFKKTNPYYAAGIAIAPSSLIGVLPVGSLFYIGGSISAGSFISCIILSLGLIAPLIQALRYTDSLAMVDATVKEIGSLLDTEEMERPVKRVQLKGEKIEFSNVSFSYKDTEVLHSISFEANENEMTALVGPSGSGKSTVARLIASFWNAGSGTVKIGGVDVQNIPLSQIMEHIAYVSQDNYLFHLSIRENIRIGKPDATNSEIENAAKKAACHDFITSLPNGYDTVVGDSGSNLSGGEKQRIAIARAILKDSPVVILDEATAFTDPENESIIQHSISELVAGKTLIVIAHRLSTITSADKIIVMNAGNIEAEGKHEELTQNCVLYRELWNTHISTLDMKEVSA</sequence>
<evidence type="ECO:0000256" key="6">
    <source>
        <dbReference type="ARBA" id="ARBA00022840"/>
    </source>
</evidence>
<evidence type="ECO:0000256" key="7">
    <source>
        <dbReference type="ARBA" id="ARBA00022989"/>
    </source>
</evidence>
<dbReference type="PANTHER" id="PTHR43394:SF1">
    <property type="entry name" value="ATP-BINDING CASSETTE SUB-FAMILY B MEMBER 10, MITOCHONDRIAL"/>
    <property type="match status" value="1"/>
</dbReference>
<dbReference type="PANTHER" id="PTHR43394">
    <property type="entry name" value="ATP-DEPENDENT PERMEASE MDL1, MITOCHONDRIAL"/>
    <property type="match status" value="1"/>
</dbReference>
<feature type="transmembrane region" description="Helical" evidence="9">
    <location>
        <begin position="166"/>
        <end position="183"/>
    </location>
</feature>
<dbReference type="GO" id="GO:0015421">
    <property type="term" value="F:ABC-type oligopeptide transporter activity"/>
    <property type="evidence" value="ECO:0007669"/>
    <property type="project" value="TreeGrafter"/>
</dbReference>
<evidence type="ECO:0000256" key="9">
    <source>
        <dbReference type="SAM" id="Phobius"/>
    </source>
</evidence>
<comment type="caution">
    <text evidence="12">The sequence shown here is derived from an EMBL/GenBank/DDBJ whole genome shotgun (WGS) entry which is preliminary data.</text>
</comment>
<organism evidence="12 13">
    <name type="scientific">Streptococcus oralis subsp. tigurinus</name>
    <dbReference type="NCBI Taxonomy" id="1077464"/>
    <lineage>
        <taxon>Bacteria</taxon>
        <taxon>Bacillati</taxon>
        <taxon>Bacillota</taxon>
        <taxon>Bacilli</taxon>
        <taxon>Lactobacillales</taxon>
        <taxon>Streptococcaceae</taxon>
        <taxon>Streptococcus</taxon>
    </lineage>
</organism>
<dbReference type="PROSITE" id="PS50929">
    <property type="entry name" value="ABC_TM1F"/>
    <property type="match status" value="1"/>
</dbReference>
<evidence type="ECO:0000313" key="12">
    <source>
        <dbReference type="EMBL" id="ORJ30812.1"/>
    </source>
</evidence>
<feature type="transmembrane region" description="Helical" evidence="9">
    <location>
        <begin position="279"/>
        <end position="300"/>
    </location>
</feature>
<dbReference type="Proteomes" id="UP000192789">
    <property type="component" value="Unassembled WGS sequence"/>
</dbReference>